<dbReference type="InterPro" id="IPR056319">
    <property type="entry name" value="NOMO_7th"/>
</dbReference>
<dbReference type="InterPro" id="IPR056189">
    <property type="entry name" value="NOMO_3rd"/>
</dbReference>
<feature type="domain" description="NOMO second beta-sandwich" evidence="13">
    <location>
        <begin position="54"/>
        <end position="142"/>
    </location>
</feature>
<dbReference type="Pfam" id="PF22898">
    <property type="entry name" value="NOMO1-like_1st"/>
    <property type="match status" value="1"/>
</dbReference>
<dbReference type="GO" id="GO:0043022">
    <property type="term" value="F:ribosome binding"/>
    <property type="evidence" value="ECO:0007669"/>
    <property type="project" value="UniProtKB-ARBA"/>
</dbReference>
<feature type="region of interest" description="Disordered" evidence="9">
    <location>
        <begin position="642"/>
        <end position="662"/>
    </location>
</feature>
<keyword evidence="3" id="KW-0732">Signal</keyword>
<dbReference type="PANTHER" id="PTHR23303:SF14">
    <property type="entry name" value="BOS COMPLEX SUBUNIT NOMO1-RELATED"/>
    <property type="match status" value="1"/>
</dbReference>
<dbReference type="Pfam" id="PF23141">
    <property type="entry name" value="Ig_NOMO"/>
    <property type="match status" value="1"/>
</dbReference>
<dbReference type="InterPro" id="IPR055075">
    <property type="entry name" value="NOMO-like_N"/>
</dbReference>
<comment type="function">
    <text evidence="8">Component of the multi-pass translocon (MPT) complex that mediates insertion of multi-pass membrane proteins into the lipid bilayer of membranes. The MPT complex takes over after the SEC61 complex: following membrane insertion of the first few transmembrane segments of proteins by the SEC61 complex, the MPT complex occludes the lateral gate of the SEC61 complex to promote insertion of subsequent transmembrane regions.</text>
</comment>
<dbReference type="PANTHER" id="PTHR23303">
    <property type="entry name" value="CARBOXYPEPTIDASE REGULATORY REGION-CONTAINING"/>
    <property type="match status" value="1"/>
</dbReference>
<dbReference type="InterPro" id="IPR056191">
    <property type="entry name" value="NOMO_12th"/>
</dbReference>
<feature type="domain" description="SpaA-like prealbumin fold" evidence="10">
    <location>
        <begin position="798"/>
        <end position="879"/>
    </location>
</feature>
<evidence type="ECO:0000256" key="5">
    <source>
        <dbReference type="ARBA" id="ARBA00022989"/>
    </source>
</evidence>
<dbReference type="Pfam" id="PF17802">
    <property type="entry name" value="SpaA"/>
    <property type="match status" value="1"/>
</dbReference>
<dbReference type="Pfam" id="PF13620">
    <property type="entry name" value="CarboxypepD_reg"/>
    <property type="match status" value="1"/>
</dbReference>
<dbReference type="SUPFAM" id="SSF49452">
    <property type="entry name" value="Starch-binding domain-like"/>
    <property type="match status" value="3"/>
</dbReference>
<name>A0A8C0VG24_CYACU</name>
<feature type="compositionally biased region" description="Basic residues" evidence="9">
    <location>
        <begin position="1109"/>
        <end position="1118"/>
    </location>
</feature>
<keyword evidence="4" id="KW-0256">Endoplasmic reticulum</keyword>
<feature type="domain" description="NOMO seventh transthyretin-like" evidence="14">
    <location>
        <begin position="521"/>
        <end position="590"/>
    </location>
</feature>
<evidence type="ECO:0000256" key="7">
    <source>
        <dbReference type="ARBA" id="ARBA00023180"/>
    </source>
</evidence>
<evidence type="ECO:0000256" key="1">
    <source>
        <dbReference type="ARBA" id="ARBA00004115"/>
    </source>
</evidence>
<feature type="domain" description="NOMO eighth prealbumin-like" evidence="18">
    <location>
        <begin position="668"/>
        <end position="722"/>
    </location>
</feature>
<evidence type="ECO:0000259" key="12">
    <source>
        <dbReference type="Pfam" id="PF22902"/>
    </source>
</evidence>
<dbReference type="Pfam" id="PF23660">
    <property type="entry name" value="NOMO_8th"/>
    <property type="match status" value="1"/>
</dbReference>
<protein>
    <submittedName>
        <fullName evidence="19">Nodal modulator 1</fullName>
    </submittedName>
</protein>
<evidence type="ECO:0000256" key="4">
    <source>
        <dbReference type="ARBA" id="ARBA00022824"/>
    </source>
</evidence>
<evidence type="ECO:0000256" key="6">
    <source>
        <dbReference type="ARBA" id="ARBA00023136"/>
    </source>
</evidence>
<dbReference type="FunFam" id="2.60.40.1120:FF:000001">
    <property type="entry name" value="Nodal modulator 1"/>
    <property type="match status" value="1"/>
</dbReference>
<dbReference type="InterPro" id="IPR055074">
    <property type="entry name" value="NOMO1-3_2nd"/>
</dbReference>
<evidence type="ECO:0000313" key="19">
    <source>
        <dbReference type="Ensembl" id="ENSCCEP00000023531.1"/>
    </source>
</evidence>
<dbReference type="GO" id="GO:0160064">
    <property type="term" value="C:multi-pass translocon complex"/>
    <property type="evidence" value="ECO:0007669"/>
    <property type="project" value="UniProtKB-ARBA"/>
</dbReference>
<keyword evidence="2" id="KW-0812">Transmembrane</keyword>
<evidence type="ECO:0000259" key="17">
    <source>
        <dbReference type="Pfam" id="PF23194"/>
    </source>
</evidence>
<dbReference type="GO" id="GO:0030246">
    <property type="term" value="F:carbohydrate binding"/>
    <property type="evidence" value="ECO:0007669"/>
    <property type="project" value="InterPro"/>
</dbReference>
<keyword evidence="7" id="KW-0325">Glycoprotein</keyword>
<dbReference type="Gene3D" id="2.60.40.1120">
    <property type="entry name" value="Carboxypeptidase-like, regulatory domain"/>
    <property type="match status" value="1"/>
</dbReference>
<dbReference type="Ensembl" id="ENSCCET00000035517.1">
    <property type="protein sequence ID" value="ENSCCEP00000023531.1"/>
    <property type="gene ID" value="ENSCCEG00000020836.1"/>
</dbReference>
<keyword evidence="5" id="KW-1133">Transmembrane helix</keyword>
<evidence type="ECO:0000259" key="13">
    <source>
        <dbReference type="Pfam" id="PF22904"/>
    </source>
</evidence>
<organism evidence="19 20">
    <name type="scientific">Cyanistes caeruleus</name>
    <name type="common">Eurasian blue tit</name>
    <name type="synonym">Parus caeruleus</name>
    <dbReference type="NCBI Taxonomy" id="156563"/>
    <lineage>
        <taxon>Eukaryota</taxon>
        <taxon>Metazoa</taxon>
        <taxon>Chordata</taxon>
        <taxon>Craniata</taxon>
        <taxon>Vertebrata</taxon>
        <taxon>Euteleostomi</taxon>
        <taxon>Archelosauria</taxon>
        <taxon>Archosauria</taxon>
        <taxon>Dinosauria</taxon>
        <taxon>Saurischia</taxon>
        <taxon>Theropoda</taxon>
        <taxon>Coelurosauria</taxon>
        <taxon>Aves</taxon>
        <taxon>Neognathae</taxon>
        <taxon>Neoaves</taxon>
        <taxon>Telluraves</taxon>
        <taxon>Australaves</taxon>
        <taxon>Passeriformes</taxon>
        <taxon>Paridae</taxon>
        <taxon>Cyanistes</taxon>
    </lineage>
</organism>
<evidence type="ECO:0000313" key="20">
    <source>
        <dbReference type="Proteomes" id="UP000694410"/>
    </source>
</evidence>
<evidence type="ECO:0000259" key="15">
    <source>
        <dbReference type="Pfam" id="PF23192"/>
    </source>
</evidence>
<evidence type="ECO:0000256" key="3">
    <source>
        <dbReference type="ARBA" id="ARBA00022729"/>
    </source>
</evidence>
<dbReference type="AlphaFoldDB" id="A0A8C0VG24"/>
<dbReference type="InterPro" id="IPR013784">
    <property type="entry name" value="Carb-bd-like_fold"/>
</dbReference>
<feature type="compositionally biased region" description="Basic and acidic residues" evidence="9">
    <location>
        <begin position="642"/>
        <end position="658"/>
    </location>
</feature>
<dbReference type="Pfam" id="PF22904">
    <property type="entry name" value="NOMO1-like_2nd"/>
    <property type="match status" value="2"/>
</dbReference>
<gene>
    <name evidence="19" type="primary">LOC111935981</name>
</gene>
<feature type="domain" description="NOMO fifth transthyretin-like" evidence="17">
    <location>
        <begin position="337"/>
        <end position="427"/>
    </location>
</feature>
<evidence type="ECO:0000259" key="16">
    <source>
        <dbReference type="Pfam" id="PF23193"/>
    </source>
</evidence>
<evidence type="ECO:0000256" key="8">
    <source>
        <dbReference type="ARBA" id="ARBA00056484"/>
    </source>
</evidence>
<evidence type="ECO:0000259" key="11">
    <source>
        <dbReference type="Pfam" id="PF22898"/>
    </source>
</evidence>
<dbReference type="GO" id="GO:0005789">
    <property type="term" value="C:endoplasmic reticulum membrane"/>
    <property type="evidence" value="ECO:0007669"/>
    <property type="project" value="UniProtKB-SubCell"/>
</dbReference>
<feature type="domain" description="NOMO third transthyretin-like" evidence="16">
    <location>
        <begin position="153"/>
        <end position="253"/>
    </location>
</feature>
<reference evidence="19" key="2">
    <citation type="submission" date="2025-09" db="UniProtKB">
        <authorList>
            <consortium name="Ensembl"/>
        </authorList>
    </citation>
    <scope>IDENTIFICATION</scope>
</reference>
<feature type="domain" description="NOMO C-terminal transthyretin-like" evidence="15">
    <location>
        <begin position="950"/>
        <end position="1043"/>
    </location>
</feature>
<proteinExistence type="predicted"/>
<dbReference type="InterPro" id="IPR051417">
    <property type="entry name" value="SDr/BOS_complex"/>
</dbReference>
<feature type="domain" description="NOMO-like ninth beta-sandwich" evidence="12">
    <location>
        <begin position="723"/>
        <end position="797"/>
    </location>
</feature>
<dbReference type="InterPro" id="IPR056190">
    <property type="entry name" value="NOMO_5th"/>
</dbReference>
<dbReference type="Pfam" id="PF22902">
    <property type="entry name" value="NOMO1-like_9th"/>
    <property type="match status" value="1"/>
</dbReference>
<accession>A0A8C0VG24</accession>
<evidence type="ECO:0000256" key="9">
    <source>
        <dbReference type="SAM" id="MobiDB-lite"/>
    </source>
</evidence>
<dbReference type="InterPro" id="IPR041033">
    <property type="entry name" value="SpaA_PFL_dom_1"/>
</dbReference>
<sequence length="1118" mass="122787">PNNGYFMIPLYDKGDFILKIEPPLGWSFEPTSVDIHVDGINDICTKGGDINFVFTGFSVNGKVLSKGQTLGPAGVQVVLRNAGSDINIQATITQPGGKFAFFKVLPGEYEIFASHPTWMLKESKTVVRVTSSNAYAASPLIVAGYNVSGSVRSDGEPMKGVMFLLFSSSVSKEDVVGCSISPVEGFQSRDESLSYLCNVVSKEDGSFSFLSLPSGKYTVIPFYRGERITFDVAPSRLDFHVEHDSLQIEPVFHVMGFSVTGRVLNGPEGEGVADATVTLNNQIKVKTKADGSFRLENITTGTYTIHARKEHLFFDTITVKIAPNTPQLANIIATGFSVCGHISVTRFPDTVKQISKYKVTMIPEDRDKASLVTTETDPHGAFCFKAKSGTYNVQVIIPEAETRAGLALKPKMFPVTVTDRPVMDVTFSQFLASVSGKISCLDACGDLLVTLQSVSRPGEKRSLQLAGSRDSVPFTFEGVLPGKYKVSIVHEDWCWKNKSLELEVLEEDVSGVEFRQTGYMLRCSLSHAITLEFYQDGNGPENVGVYNLSKGVNRFCLSKPGNSFKILGTLNSCLCSFDCRSSPSILTLTAVRHHVLGTIVTDKLMDVTVTIKSSIDSEPALVLGPLKSVQELRREQQLAEIESRRQEREKKGQEEEGTKPPVQEMVEELQGPFLYEFSYWARSGEKITVTPSSKELLFYPPYVEAVVSGESCPGKLIEIHGKAGLFLEGRIHPELEGVEIVISEKGATSALITVFTDDKGTYSVGPLHSDLEYTITAQKEGFVLTAVEGTVGDFKAFALAGVTFEIKSEDDQALAGVLLSLSGGVFRSNLLTQDNGMLTFSNLSPGQYYFKPMMKEFRFEPSSQMIEVQEGQNLKIQITGYRTAYSCYGTVSSLNGEPEQGVSVEAVGQKDCSIYGEDTITDEEGKFRLRGLRVGNSDIDDVNIIAFRQINQFDLSGNVITASEYLSTLCVKLYKSENLDNPIHTVNLGLSLFFHFPPLLRDGENYVVLLDSTLSKSQYDYTLPQVSFTAIGYHKHITLVFSPTRKLPEQDIAQGSYIALPLTLLLLLAGYNHDKLIPLLLQLTTRLQGVRALGQTGSDQGGSEDAKRQTKKQKTRRT</sequence>
<dbReference type="Pfam" id="PF23193">
    <property type="entry name" value="NOMO_3rd"/>
    <property type="match status" value="1"/>
</dbReference>
<keyword evidence="20" id="KW-1185">Reference proteome</keyword>
<reference evidence="19" key="1">
    <citation type="submission" date="2025-08" db="UniProtKB">
        <authorList>
            <consortium name="Ensembl"/>
        </authorList>
    </citation>
    <scope>IDENTIFICATION</scope>
</reference>
<dbReference type="InterPro" id="IPR056187">
    <property type="entry name" value="NOMO_8th"/>
</dbReference>
<evidence type="ECO:0000259" key="14">
    <source>
        <dbReference type="Pfam" id="PF23141"/>
    </source>
</evidence>
<feature type="region of interest" description="Disordered" evidence="9">
    <location>
        <begin position="1094"/>
        <end position="1118"/>
    </location>
</feature>
<dbReference type="Pfam" id="PF23192">
    <property type="entry name" value="NOMO_12th"/>
    <property type="match status" value="1"/>
</dbReference>
<comment type="subcellular location">
    <subcellularLocation>
        <location evidence="1">Endoplasmic reticulum membrane</location>
        <topology evidence="1">Single-pass type I membrane protein</topology>
    </subcellularLocation>
</comment>
<dbReference type="InterPro" id="IPR055073">
    <property type="entry name" value="NOMO1-like_9th"/>
</dbReference>
<keyword evidence="6" id="KW-0472">Membrane</keyword>
<dbReference type="Proteomes" id="UP000694410">
    <property type="component" value="Unplaced"/>
</dbReference>
<feature type="domain" description="NOMO second beta-sandwich" evidence="13">
    <location>
        <begin position="434"/>
        <end position="509"/>
    </location>
</feature>
<evidence type="ECO:0000256" key="2">
    <source>
        <dbReference type="ARBA" id="ARBA00022692"/>
    </source>
</evidence>
<evidence type="ECO:0000259" key="18">
    <source>
        <dbReference type="Pfam" id="PF23660"/>
    </source>
</evidence>
<dbReference type="Pfam" id="PF23194">
    <property type="entry name" value="NOMO_5th"/>
    <property type="match status" value="1"/>
</dbReference>
<dbReference type="GO" id="GO:0160063">
    <property type="term" value="P:multi-pass transmembrane protein insertion into ER membrane"/>
    <property type="evidence" value="ECO:0007669"/>
    <property type="project" value="UniProtKB-ARBA"/>
</dbReference>
<evidence type="ECO:0000259" key="10">
    <source>
        <dbReference type="Pfam" id="PF17802"/>
    </source>
</evidence>
<feature type="domain" description="NOMO-like N-terminal beta-sandwich" evidence="11">
    <location>
        <begin position="1"/>
        <end position="52"/>
    </location>
</feature>